<evidence type="ECO:0000313" key="1">
    <source>
        <dbReference type="EMBL" id="MBB3839748.1"/>
    </source>
</evidence>
<accession>A0A7W5ZLT9</accession>
<organism evidence="1 2">
    <name type="scientific">Runella defluvii</name>
    <dbReference type="NCBI Taxonomy" id="370973"/>
    <lineage>
        <taxon>Bacteria</taxon>
        <taxon>Pseudomonadati</taxon>
        <taxon>Bacteroidota</taxon>
        <taxon>Cytophagia</taxon>
        <taxon>Cytophagales</taxon>
        <taxon>Spirosomataceae</taxon>
        <taxon>Runella</taxon>
    </lineage>
</organism>
<reference evidence="1 2" key="1">
    <citation type="submission" date="2020-08" db="EMBL/GenBank/DDBJ databases">
        <title>Genomic Encyclopedia of Type Strains, Phase IV (KMG-IV): sequencing the most valuable type-strain genomes for metagenomic binning, comparative biology and taxonomic classification.</title>
        <authorList>
            <person name="Goeker M."/>
        </authorList>
    </citation>
    <scope>NUCLEOTIDE SEQUENCE [LARGE SCALE GENOMIC DNA]</scope>
    <source>
        <strain evidence="1 2">DSM 17976</strain>
    </source>
</reference>
<sequence>MSVNNNNHKVLKEWHKVHKGSACALWARSLIINITNGTFALSETISSDSNYQAQPLQ</sequence>
<comment type="caution">
    <text evidence="1">The sequence shown here is derived from an EMBL/GenBank/DDBJ whole genome shotgun (WGS) entry which is preliminary data.</text>
</comment>
<gene>
    <name evidence="1" type="ORF">FHS57_003759</name>
</gene>
<protein>
    <submittedName>
        <fullName evidence="1">Uncharacterized protein</fullName>
    </submittedName>
</protein>
<evidence type="ECO:0000313" key="2">
    <source>
        <dbReference type="Proteomes" id="UP000541352"/>
    </source>
</evidence>
<proteinExistence type="predicted"/>
<name>A0A7W5ZLT9_9BACT</name>
<dbReference type="EMBL" id="JACIBY010000008">
    <property type="protein sequence ID" value="MBB3839748.1"/>
    <property type="molecule type" value="Genomic_DNA"/>
</dbReference>
<keyword evidence="2" id="KW-1185">Reference proteome</keyword>
<dbReference type="AlphaFoldDB" id="A0A7W5ZLT9"/>
<dbReference type="Proteomes" id="UP000541352">
    <property type="component" value="Unassembled WGS sequence"/>
</dbReference>